<proteinExistence type="predicted"/>
<dbReference type="Proteomes" id="UP000314294">
    <property type="component" value="Unassembled WGS sequence"/>
</dbReference>
<organism evidence="1 2">
    <name type="scientific">Liparis tanakae</name>
    <name type="common">Tanaka's snailfish</name>
    <dbReference type="NCBI Taxonomy" id="230148"/>
    <lineage>
        <taxon>Eukaryota</taxon>
        <taxon>Metazoa</taxon>
        <taxon>Chordata</taxon>
        <taxon>Craniata</taxon>
        <taxon>Vertebrata</taxon>
        <taxon>Euteleostomi</taxon>
        <taxon>Actinopterygii</taxon>
        <taxon>Neopterygii</taxon>
        <taxon>Teleostei</taxon>
        <taxon>Neoteleostei</taxon>
        <taxon>Acanthomorphata</taxon>
        <taxon>Eupercaria</taxon>
        <taxon>Perciformes</taxon>
        <taxon>Cottioidei</taxon>
        <taxon>Cottales</taxon>
        <taxon>Liparidae</taxon>
        <taxon>Liparis</taxon>
    </lineage>
</organism>
<protein>
    <submittedName>
        <fullName evidence="1">Uncharacterized protein</fullName>
    </submittedName>
</protein>
<comment type="caution">
    <text evidence="1">The sequence shown here is derived from an EMBL/GenBank/DDBJ whole genome shotgun (WGS) entry which is preliminary data.</text>
</comment>
<name>A0A4Z2G6N0_9TELE</name>
<reference evidence="1 2" key="1">
    <citation type="submission" date="2019-03" db="EMBL/GenBank/DDBJ databases">
        <title>First draft genome of Liparis tanakae, snailfish: a comprehensive survey of snailfish specific genes.</title>
        <authorList>
            <person name="Kim W."/>
            <person name="Song I."/>
            <person name="Jeong J.-H."/>
            <person name="Kim D."/>
            <person name="Kim S."/>
            <person name="Ryu S."/>
            <person name="Song J.Y."/>
            <person name="Lee S.K."/>
        </authorList>
    </citation>
    <scope>NUCLEOTIDE SEQUENCE [LARGE SCALE GENOMIC DNA]</scope>
    <source>
        <tissue evidence="1">Muscle</tissue>
    </source>
</reference>
<dbReference type="EMBL" id="SRLO01000664">
    <property type="protein sequence ID" value="TNN49228.1"/>
    <property type="molecule type" value="Genomic_DNA"/>
</dbReference>
<evidence type="ECO:0000313" key="2">
    <source>
        <dbReference type="Proteomes" id="UP000314294"/>
    </source>
</evidence>
<keyword evidence="2" id="KW-1185">Reference proteome</keyword>
<accession>A0A4Z2G6N0</accession>
<sequence length="91" mass="9949">MVVTVSGTSVMSLHFSCQLGSCTVRLRALQGVLLHLVLRLVALERGLQGVRQGRDETTCLLLCSLRRVFDPNKPNPRFLLPVSTESGALTD</sequence>
<evidence type="ECO:0000313" key="1">
    <source>
        <dbReference type="EMBL" id="TNN49228.1"/>
    </source>
</evidence>
<gene>
    <name evidence="1" type="ORF">EYF80_040594</name>
</gene>
<dbReference type="AlphaFoldDB" id="A0A4Z2G6N0"/>